<evidence type="ECO:0000313" key="2">
    <source>
        <dbReference type="Proteomes" id="UP000634435"/>
    </source>
</evidence>
<protein>
    <submittedName>
        <fullName evidence="1">Uncharacterized protein</fullName>
    </submittedName>
</protein>
<name>A0ABQ2DVJ3_9BACI</name>
<sequence>MIKPKTKYPIAVIHPLNKTYGAWVITCVIASIPEPDADNTVVSPYGQAWLPKAPA</sequence>
<reference evidence="2" key="1">
    <citation type="journal article" date="2019" name="Int. J. Syst. Evol. Microbiol.">
        <title>The Global Catalogue of Microorganisms (GCM) 10K type strain sequencing project: providing services to taxonomists for standard genome sequencing and annotation.</title>
        <authorList>
            <consortium name="The Broad Institute Genomics Platform"/>
            <consortium name="The Broad Institute Genome Sequencing Center for Infectious Disease"/>
            <person name="Wu L."/>
            <person name="Ma J."/>
        </authorList>
    </citation>
    <scope>NUCLEOTIDE SEQUENCE [LARGE SCALE GENOMIC DNA]</scope>
    <source>
        <strain evidence="2">JCM 30071</strain>
    </source>
</reference>
<comment type="caution">
    <text evidence="1">The sequence shown here is derived from an EMBL/GenBank/DDBJ whole genome shotgun (WGS) entry which is preliminary data.</text>
</comment>
<organism evidence="1 2">
    <name type="scientific">Virgibacillus kapii</name>
    <dbReference type="NCBI Taxonomy" id="1638645"/>
    <lineage>
        <taxon>Bacteria</taxon>
        <taxon>Bacillati</taxon>
        <taxon>Bacillota</taxon>
        <taxon>Bacilli</taxon>
        <taxon>Bacillales</taxon>
        <taxon>Bacillaceae</taxon>
        <taxon>Virgibacillus</taxon>
    </lineage>
</organism>
<evidence type="ECO:0000313" key="1">
    <source>
        <dbReference type="EMBL" id="GGJ73320.1"/>
    </source>
</evidence>
<keyword evidence="2" id="KW-1185">Reference proteome</keyword>
<dbReference type="Proteomes" id="UP000634435">
    <property type="component" value="Unassembled WGS sequence"/>
</dbReference>
<gene>
    <name evidence="1" type="ORF">GCM10007111_38650</name>
</gene>
<proteinExistence type="predicted"/>
<accession>A0ABQ2DVJ3</accession>
<dbReference type="EMBL" id="BMPN01000008">
    <property type="protein sequence ID" value="GGJ73320.1"/>
    <property type="molecule type" value="Genomic_DNA"/>
</dbReference>